<protein>
    <submittedName>
        <fullName evidence="1">Uncharacterized protein</fullName>
    </submittedName>
</protein>
<dbReference type="Proteomes" id="UP000003231">
    <property type="component" value="Unassembled WGS sequence"/>
</dbReference>
<evidence type="ECO:0000313" key="2">
    <source>
        <dbReference type="Proteomes" id="UP000003231"/>
    </source>
</evidence>
<reference evidence="1 2" key="1">
    <citation type="submission" date="2012-05" db="EMBL/GenBank/DDBJ databases">
        <title>Genome sequence of Yersinia Pestis PY-08.</title>
        <authorList>
            <person name="Santana-Cruz I."/>
            <person name="Sengamalay N."/>
            <person name="McCracken C."/>
            <person name="Daugherty S.C."/>
            <person name="Maroo A."/>
            <person name="Vara P.G."/>
            <person name="Tallon L.J."/>
            <person name="Sadzewicz L."/>
            <person name="Vinetz J.M."/>
            <person name="Cespedes Zambrano M.J."/>
            <person name="Fraser-Liggett C.M."/>
            <person name="Tettelin H."/>
        </authorList>
    </citation>
    <scope>NUCLEOTIDE SEQUENCE [LARGE SCALE GENOMIC DNA]</scope>
    <source>
        <strain evidence="1 2">PY-08</strain>
    </source>
</reference>
<evidence type="ECO:0000313" key="1">
    <source>
        <dbReference type="EMBL" id="EIR15796.1"/>
    </source>
</evidence>
<accession>A0AB72ZJA9</accession>
<dbReference type="AlphaFoldDB" id="A0AB72ZJA9"/>
<organism evidence="1 2">
    <name type="scientific">Yersinia pestis PY-08</name>
    <dbReference type="NCBI Taxonomy" id="992134"/>
    <lineage>
        <taxon>Bacteria</taxon>
        <taxon>Pseudomonadati</taxon>
        <taxon>Pseudomonadota</taxon>
        <taxon>Gammaproteobacteria</taxon>
        <taxon>Enterobacterales</taxon>
        <taxon>Yersiniaceae</taxon>
        <taxon>Yersinia</taxon>
    </lineage>
</organism>
<name>A0AB72ZJA9_YERPE</name>
<gene>
    <name evidence="1" type="ORF">YPPY08_3393</name>
</gene>
<proteinExistence type="predicted"/>
<comment type="caution">
    <text evidence="1">The sequence shown here is derived from an EMBL/GenBank/DDBJ whole genome shotgun (WGS) entry which is preliminary data.</text>
</comment>
<dbReference type="EMBL" id="AKRT01000381">
    <property type="protein sequence ID" value="EIR15796.1"/>
    <property type="molecule type" value="Genomic_DNA"/>
</dbReference>
<sequence length="29" mass="3546">MNQWNKAILGQFRFTTVRNSDFCWAFHIN</sequence>
<feature type="non-terminal residue" evidence="1">
    <location>
        <position position="29"/>
    </location>
</feature>